<keyword evidence="7 10" id="KW-0406">Ion transport</keyword>
<evidence type="ECO:0000256" key="7">
    <source>
        <dbReference type="ARBA" id="ARBA00023065"/>
    </source>
</evidence>
<keyword evidence="5 10" id="KW-1133">Transmembrane helix</keyword>
<dbReference type="RefSeq" id="WP_169410170.1">
    <property type="nucleotide sequence ID" value="NZ_JAAXKZ010000007.1"/>
</dbReference>
<feature type="domain" description="Cation/H+ exchanger transmembrane" evidence="11">
    <location>
        <begin position="14"/>
        <end position="396"/>
    </location>
</feature>
<evidence type="ECO:0000313" key="12">
    <source>
        <dbReference type="EMBL" id="NMH90678.1"/>
    </source>
</evidence>
<accession>A0A848DDG7</accession>
<protein>
    <submittedName>
        <fullName evidence="12">Na+/H+ antiporter</fullName>
    </submittedName>
</protein>
<keyword evidence="8 10" id="KW-0472">Membrane</keyword>
<gene>
    <name evidence="12" type="ORF">HF519_03590</name>
</gene>
<evidence type="ECO:0000256" key="3">
    <source>
        <dbReference type="ARBA" id="ARBA00022475"/>
    </source>
</evidence>
<proteinExistence type="inferred from homology"/>
<evidence type="ECO:0000256" key="8">
    <source>
        <dbReference type="ARBA" id="ARBA00023136"/>
    </source>
</evidence>
<evidence type="ECO:0000259" key="11">
    <source>
        <dbReference type="Pfam" id="PF00999"/>
    </source>
</evidence>
<feature type="transmembrane region" description="Helical" evidence="10">
    <location>
        <begin position="83"/>
        <end position="103"/>
    </location>
</feature>
<evidence type="ECO:0000313" key="13">
    <source>
        <dbReference type="Proteomes" id="UP000586918"/>
    </source>
</evidence>
<comment type="function">
    <text evidence="10">Na(+)/H(+) antiporter that extrudes sodium in exchange for external protons.</text>
</comment>
<dbReference type="InterPro" id="IPR018422">
    <property type="entry name" value="Cation/H_exchanger_CPA1"/>
</dbReference>
<dbReference type="GO" id="GO:0015386">
    <property type="term" value="F:potassium:proton antiporter activity"/>
    <property type="evidence" value="ECO:0007669"/>
    <property type="project" value="TreeGrafter"/>
</dbReference>
<keyword evidence="2 10" id="KW-0813">Transport</keyword>
<evidence type="ECO:0000256" key="1">
    <source>
        <dbReference type="ARBA" id="ARBA00004651"/>
    </source>
</evidence>
<dbReference type="GO" id="GO:0051453">
    <property type="term" value="P:regulation of intracellular pH"/>
    <property type="evidence" value="ECO:0007669"/>
    <property type="project" value="TreeGrafter"/>
</dbReference>
<evidence type="ECO:0000256" key="9">
    <source>
        <dbReference type="ARBA" id="ARBA00023201"/>
    </source>
</evidence>
<name>A0A848DDG7_9PSEU</name>
<feature type="transmembrane region" description="Helical" evidence="10">
    <location>
        <begin position="54"/>
        <end position="76"/>
    </location>
</feature>
<dbReference type="Proteomes" id="UP000586918">
    <property type="component" value="Unassembled WGS sequence"/>
</dbReference>
<feature type="transmembrane region" description="Helical" evidence="10">
    <location>
        <begin position="297"/>
        <end position="322"/>
    </location>
</feature>
<evidence type="ECO:0000256" key="2">
    <source>
        <dbReference type="ARBA" id="ARBA00022448"/>
    </source>
</evidence>
<dbReference type="InterPro" id="IPR004705">
    <property type="entry name" value="Cation/H_exchanger_CPA1_bac"/>
</dbReference>
<feature type="transmembrane region" description="Helical" evidence="10">
    <location>
        <begin position="109"/>
        <end position="130"/>
    </location>
</feature>
<sequence>MHTEVITLALVVGSLAVQAICRPLGMNAPLVLVVVGLAASFLPGVTEIEFDPEAVLLLGLTPLLYSAALQSSYLGIRRNIRPISLLAVGLVAFTAVVVGLVAWRIIPGLSLPAALVLGAVVAPPDAVAALGVGRRLGLPKRIMTILGGESLLNDATALTLFRVFVAAAVGAGVTVLDAAWMLAWSTAGGISTGLVVGWLVHRIRMRLNDPHLESAFGLVVPFSVYLIAEQAHTSGLLAVVIAGLYLGYHAPECGFATRIQDEAVWRASDTILESVVFALIGLQLTAVLEQIGAIGPLLFDAVLVTLATVLARPVWVFPITYLPRVLFRGARERDPTPPWQMPAVISWAGMRGVVTVAAAFAIPPEVPQRERLVFLAFFVTVATLLLHGLTLPFVMRRLKVGPEEEYQELLAEAESLYAAAQAGIRRLDELVATEPPDSTTRHIAEKLRHFAELQANSVWEQLGRPDELAGESPSAAWRRLRREMLAAEREVLVRLRSEGRIDDEVLRRALRRLDFEEAMLVEDEDVEDTG</sequence>
<evidence type="ECO:0000256" key="4">
    <source>
        <dbReference type="ARBA" id="ARBA00022692"/>
    </source>
</evidence>
<dbReference type="InterPro" id="IPR006153">
    <property type="entry name" value="Cation/H_exchanger_TM"/>
</dbReference>
<reference evidence="12 13" key="1">
    <citation type="submission" date="2020-04" db="EMBL/GenBank/DDBJ databases">
        <authorList>
            <person name="Klaysubun C."/>
            <person name="Duangmal K."/>
            <person name="Lipun K."/>
        </authorList>
    </citation>
    <scope>NUCLEOTIDE SEQUENCE [LARGE SCALE GENOMIC DNA]</scope>
    <source>
        <strain evidence="12 13">DSM 45300</strain>
    </source>
</reference>
<dbReference type="GO" id="GO:0015385">
    <property type="term" value="F:sodium:proton antiporter activity"/>
    <property type="evidence" value="ECO:0007669"/>
    <property type="project" value="InterPro"/>
</dbReference>
<keyword evidence="3 10" id="KW-1003">Cell membrane</keyword>
<evidence type="ECO:0000256" key="10">
    <source>
        <dbReference type="RuleBase" id="RU366002"/>
    </source>
</evidence>
<keyword evidence="13" id="KW-1185">Reference proteome</keyword>
<dbReference type="PANTHER" id="PTHR10110">
    <property type="entry name" value="SODIUM/HYDROGEN EXCHANGER"/>
    <property type="match status" value="1"/>
</dbReference>
<keyword evidence="4 10" id="KW-0812">Transmembrane</keyword>
<dbReference type="Gene3D" id="6.10.140.1330">
    <property type="match status" value="1"/>
</dbReference>
<dbReference type="NCBIfam" id="TIGR00831">
    <property type="entry name" value="a_cpa1"/>
    <property type="match status" value="1"/>
</dbReference>
<organism evidence="12 13">
    <name type="scientific">Pseudonocardia bannensis</name>
    <dbReference type="NCBI Taxonomy" id="630973"/>
    <lineage>
        <taxon>Bacteria</taxon>
        <taxon>Bacillati</taxon>
        <taxon>Actinomycetota</taxon>
        <taxon>Actinomycetes</taxon>
        <taxon>Pseudonocardiales</taxon>
        <taxon>Pseudonocardiaceae</taxon>
        <taxon>Pseudonocardia</taxon>
    </lineage>
</organism>
<comment type="similarity">
    <text evidence="10">Belongs to the monovalent cation:proton antiporter 1 (CPA1) transporter (TC 2.A.36) family.</text>
</comment>
<dbReference type="GO" id="GO:0098719">
    <property type="term" value="P:sodium ion import across plasma membrane"/>
    <property type="evidence" value="ECO:0007669"/>
    <property type="project" value="TreeGrafter"/>
</dbReference>
<keyword evidence="6 10" id="KW-0915">Sodium</keyword>
<keyword evidence="9 10" id="KW-0739">Sodium transport</keyword>
<dbReference type="Pfam" id="PF00999">
    <property type="entry name" value="Na_H_Exchanger"/>
    <property type="match status" value="1"/>
</dbReference>
<dbReference type="GO" id="GO:0005886">
    <property type="term" value="C:plasma membrane"/>
    <property type="evidence" value="ECO:0007669"/>
    <property type="project" value="UniProtKB-SubCell"/>
</dbReference>
<feature type="transmembrane region" description="Helical" evidence="10">
    <location>
        <begin position="271"/>
        <end position="291"/>
    </location>
</feature>
<dbReference type="EMBL" id="JAAXKZ010000007">
    <property type="protein sequence ID" value="NMH90678.1"/>
    <property type="molecule type" value="Genomic_DNA"/>
</dbReference>
<feature type="transmembrane region" description="Helical" evidence="10">
    <location>
        <begin position="374"/>
        <end position="394"/>
    </location>
</feature>
<feature type="transmembrane region" description="Helical" evidence="10">
    <location>
        <begin position="343"/>
        <end position="362"/>
    </location>
</feature>
<comment type="caution">
    <text evidence="10">Lacks conserved residue(s) required for the propagation of feature annotation.</text>
</comment>
<comment type="subcellular location">
    <subcellularLocation>
        <location evidence="1 10">Cell membrane</location>
        <topology evidence="1 10">Multi-pass membrane protein</topology>
    </subcellularLocation>
</comment>
<feature type="transmembrane region" description="Helical" evidence="10">
    <location>
        <begin position="179"/>
        <end position="200"/>
    </location>
</feature>
<dbReference type="AlphaFoldDB" id="A0A848DDG7"/>
<evidence type="ECO:0000256" key="6">
    <source>
        <dbReference type="ARBA" id="ARBA00023053"/>
    </source>
</evidence>
<feature type="transmembrane region" description="Helical" evidence="10">
    <location>
        <begin position="151"/>
        <end position="173"/>
    </location>
</feature>
<evidence type="ECO:0000256" key="5">
    <source>
        <dbReference type="ARBA" id="ARBA00022989"/>
    </source>
</evidence>
<keyword evidence="10" id="KW-0050">Antiport</keyword>
<comment type="caution">
    <text evidence="12">The sequence shown here is derived from an EMBL/GenBank/DDBJ whole genome shotgun (WGS) entry which is preliminary data.</text>
</comment>
<dbReference type="PANTHER" id="PTHR10110:SF86">
    <property type="entry name" value="SODIUM_HYDROGEN EXCHANGER 7"/>
    <property type="match status" value="1"/>
</dbReference>